<accession>A0A2U3QJT6</accession>
<dbReference type="EMBL" id="OUUY01000113">
    <property type="protein sequence ID" value="SPQ01657.1"/>
    <property type="molecule type" value="Genomic_DNA"/>
</dbReference>
<keyword evidence="2" id="KW-1185">Reference proteome</keyword>
<proteinExistence type="predicted"/>
<evidence type="ECO:0000313" key="2">
    <source>
        <dbReference type="Proteomes" id="UP000245125"/>
    </source>
</evidence>
<protein>
    <submittedName>
        <fullName evidence="1">Uncharacterized protein</fullName>
    </submittedName>
</protein>
<evidence type="ECO:0000313" key="1">
    <source>
        <dbReference type="EMBL" id="SPQ01657.1"/>
    </source>
</evidence>
<reference evidence="2" key="1">
    <citation type="submission" date="2018-03" db="EMBL/GenBank/DDBJ databases">
        <authorList>
            <person name="Zecchin S."/>
        </authorList>
    </citation>
    <scope>NUCLEOTIDE SEQUENCE [LARGE SCALE GENOMIC DNA]</scope>
</reference>
<dbReference type="Proteomes" id="UP000245125">
    <property type="component" value="Unassembled WGS sequence"/>
</dbReference>
<sequence length="54" mass="6254">MERPAEKYFIPFSPNNQVIARTKIRYPIRVHGFNGVHFINLLAMSILSAYCIDT</sequence>
<organism evidence="1 2">
    <name type="scientific">Candidatus Sulfobium mesophilum</name>
    <dbReference type="NCBI Taxonomy" id="2016548"/>
    <lineage>
        <taxon>Bacteria</taxon>
        <taxon>Pseudomonadati</taxon>
        <taxon>Nitrospirota</taxon>
        <taxon>Nitrospiria</taxon>
        <taxon>Nitrospirales</taxon>
        <taxon>Nitrospiraceae</taxon>
        <taxon>Candidatus Sulfobium</taxon>
    </lineage>
</organism>
<gene>
    <name evidence="1" type="ORF">NBG4_640011</name>
</gene>
<name>A0A2U3QJT6_9BACT</name>
<dbReference type="AlphaFoldDB" id="A0A2U3QJT6"/>